<feature type="transmembrane region" description="Helical" evidence="6">
    <location>
        <begin position="210"/>
        <end position="235"/>
    </location>
</feature>
<dbReference type="OrthoDB" id="85643at2"/>
<keyword evidence="9" id="KW-1185">Reference proteome</keyword>
<dbReference type="Pfam" id="PF07690">
    <property type="entry name" value="MFS_1"/>
    <property type="match status" value="1"/>
</dbReference>
<evidence type="ECO:0000256" key="5">
    <source>
        <dbReference type="ARBA" id="ARBA00023136"/>
    </source>
</evidence>
<feature type="domain" description="Major facilitator superfamily (MFS) profile" evidence="7">
    <location>
        <begin position="1"/>
        <end position="387"/>
    </location>
</feature>
<dbReference type="GO" id="GO:0022857">
    <property type="term" value="F:transmembrane transporter activity"/>
    <property type="evidence" value="ECO:0007669"/>
    <property type="project" value="InterPro"/>
</dbReference>
<comment type="subcellular location">
    <subcellularLocation>
        <location evidence="1">Cell membrane</location>
        <topology evidence="1">Multi-pass membrane protein</topology>
    </subcellularLocation>
</comment>
<dbReference type="InterPro" id="IPR036259">
    <property type="entry name" value="MFS_trans_sf"/>
</dbReference>
<keyword evidence="3 6" id="KW-0812">Transmembrane</keyword>
<dbReference type="SUPFAM" id="SSF103473">
    <property type="entry name" value="MFS general substrate transporter"/>
    <property type="match status" value="1"/>
</dbReference>
<reference evidence="8 9" key="1">
    <citation type="submission" date="2013-11" db="EMBL/GenBank/DDBJ databases">
        <title>Complete genome sequence of Clostridum sp. M2/40.</title>
        <authorList>
            <person name="Wibberg D."/>
            <person name="Puehler A."/>
            <person name="Schlueter A."/>
        </authorList>
    </citation>
    <scope>NUCLEOTIDE SEQUENCE [LARGE SCALE GENOMIC DNA]</scope>
    <source>
        <strain evidence="9">M2/40</strain>
    </source>
</reference>
<evidence type="ECO:0000313" key="8">
    <source>
        <dbReference type="EMBL" id="CDM69025.1"/>
    </source>
</evidence>
<feature type="transmembrane region" description="Helical" evidence="6">
    <location>
        <begin position="38"/>
        <end position="59"/>
    </location>
</feature>
<dbReference type="CDD" id="cd17325">
    <property type="entry name" value="MFS_MdtG_SLC18_like"/>
    <property type="match status" value="1"/>
</dbReference>
<evidence type="ECO:0000313" key="9">
    <source>
        <dbReference type="Proteomes" id="UP000019426"/>
    </source>
</evidence>
<dbReference type="PANTHER" id="PTHR23504">
    <property type="entry name" value="MAJOR FACILITATOR SUPERFAMILY DOMAIN-CONTAINING PROTEIN 10"/>
    <property type="match status" value="1"/>
</dbReference>
<dbReference type="STRING" id="1216932.CM240_1867"/>
<dbReference type="PATRIC" id="fig|1216932.3.peg.1866"/>
<dbReference type="PANTHER" id="PTHR23504:SF15">
    <property type="entry name" value="MAJOR FACILITATOR SUPERFAMILY (MFS) PROFILE DOMAIN-CONTAINING PROTEIN"/>
    <property type="match status" value="1"/>
</dbReference>
<evidence type="ECO:0000256" key="6">
    <source>
        <dbReference type="SAM" id="Phobius"/>
    </source>
</evidence>
<accession>W6SH72</accession>
<dbReference type="InterPro" id="IPR011701">
    <property type="entry name" value="MFS"/>
</dbReference>
<dbReference type="Gene3D" id="1.20.1250.20">
    <property type="entry name" value="MFS general substrate transporter like domains"/>
    <property type="match status" value="1"/>
</dbReference>
<dbReference type="eggNOG" id="COG2814">
    <property type="taxonomic scope" value="Bacteria"/>
</dbReference>
<feature type="transmembrane region" description="Helical" evidence="6">
    <location>
        <begin position="277"/>
        <end position="294"/>
    </location>
</feature>
<dbReference type="PRINTS" id="PR01035">
    <property type="entry name" value="TCRTETA"/>
</dbReference>
<dbReference type="EMBL" id="HG917868">
    <property type="protein sequence ID" value="CDM69025.1"/>
    <property type="molecule type" value="Genomic_DNA"/>
</dbReference>
<keyword evidence="4 6" id="KW-1133">Transmembrane helix</keyword>
<evidence type="ECO:0000256" key="3">
    <source>
        <dbReference type="ARBA" id="ARBA00022692"/>
    </source>
</evidence>
<evidence type="ECO:0000259" key="7">
    <source>
        <dbReference type="PROSITE" id="PS50850"/>
    </source>
</evidence>
<feature type="transmembrane region" description="Helical" evidence="6">
    <location>
        <begin position="71"/>
        <end position="89"/>
    </location>
</feature>
<feature type="transmembrane region" description="Helical" evidence="6">
    <location>
        <begin position="95"/>
        <end position="118"/>
    </location>
</feature>
<dbReference type="InterPro" id="IPR001958">
    <property type="entry name" value="Tet-R_TetA/multi-R_MdtG-like"/>
</dbReference>
<dbReference type="PROSITE" id="PS50850">
    <property type="entry name" value="MFS"/>
    <property type="match status" value="1"/>
</dbReference>
<evidence type="ECO:0000256" key="2">
    <source>
        <dbReference type="ARBA" id="ARBA00022448"/>
    </source>
</evidence>
<dbReference type="KEGG" id="clt:CM240_1867"/>
<feature type="transmembrane region" description="Helical" evidence="6">
    <location>
        <begin position="158"/>
        <end position="178"/>
    </location>
</feature>
<protein>
    <submittedName>
        <fullName evidence="8">Major facilitator family transporter</fullName>
    </submittedName>
</protein>
<name>W6SH72_9CLOT</name>
<dbReference type="Proteomes" id="UP000019426">
    <property type="component" value="Chromosome M2/40_rep1"/>
</dbReference>
<dbReference type="GO" id="GO:0005886">
    <property type="term" value="C:plasma membrane"/>
    <property type="evidence" value="ECO:0007669"/>
    <property type="project" value="UniProtKB-SubCell"/>
</dbReference>
<proteinExistence type="predicted"/>
<dbReference type="InterPro" id="IPR020846">
    <property type="entry name" value="MFS_dom"/>
</dbReference>
<sequence>MRKKSMKTVVVLTIITTMVCNMAHPVTPMVIKTLKLPSYMFGIFFAAMSIGNFLCSPIWGKLSDKMGRRKFLIIGILGYGVSQLGFGYSENPIIIVIYRFLSGAFVVSFLTVILAYIADITDKEKRLNGMMYYGAASTIGSAIGSLLGGIIGNSNYKITFLTQFILSIIVSVLMFFFLEETVDKKKLNKIAKSKDIKKNNKLSNILDKKILFIMSQVVIFYFASTSYNSTITYYIEDVLNLPPTMNGVFLASAGVVAFLTNLLLTPIVGRKLGEIKGLKIMTLLLSVSMAIASISTSSIIFFIFIIAFVSSASIYVPLQQNIISKLSVHNNGEVAGIQNSSRAIGMIIGSLYSGFIFDFGNKLPFLTVSIVTMISFVILQFRSSILELN</sequence>
<organism evidence="8 9">
    <name type="scientific">Clostridium bornimense</name>
    <dbReference type="NCBI Taxonomy" id="1216932"/>
    <lineage>
        <taxon>Bacteria</taxon>
        <taxon>Bacillati</taxon>
        <taxon>Bacillota</taxon>
        <taxon>Clostridia</taxon>
        <taxon>Eubacteriales</taxon>
        <taxon>Clostridiaceae</taxon>
        <taxon>Clostridium</taxon>
    </lineage>
</organism>
<dbReference type="RefSeq" id="WP_044038614.1">
    <property type="nucleotide sequence ID" value="NZ_HG917868.1"/>
</dbReference>
<feature type="transmembrane region" description="Helical" evidence="6">
    <location>
        <begin position="130"/>
        <end position="152"/>
    </location>
</feature>
<keyword evidence="5 6" id="KW-0472">Membrane</keyword>
<keyword evidence="2" id="KW-0813">Transport</keyword>
<feature type="transmembrane region" description="Helical" evidence="6">
    <location>
        <begin position="363"/>
        <end position="381"/>
    </location>
</feature>
<dbReference type="HOGENOM" id="CLU_001265_10_11_9"/>
<feature type="transmembrane region" description="Helical" evidence="6">
    <location>
        <begin position="247"/>
        <end position="265"/>
    </location>
</feature>
<evidence type="ECO:0000256" key="1">
    <source>
        <dbReference type="ARBA" id="ARBA00004651"/>
    </source>
</evidence>
<dbReference type="AlphaFoldDB" id="W6SH72"/>
<evidence type="ECO:0000256" key="4">
    <source>
        <dbReference type="ARBA" id="ARBA00022989"/>
    </source>
</evidence>
<gene>
    <name evidence="8" type="ORF">CM240_1867</name>
</gene>